<proteinExistence type="predicted"/>
<dbReference type="SUPFAM" id="SSF82866">
    <property type="entry name" value="Multidrug efflux transporter AcrB transmembrane domain"/>
    <property type="match status" value="1"/>
</dbReference>
<feature type="non-terminal residue" evidence="8">
    <location>
        <position position="167"/>
    </location>
</feature>
<keyword evidence="2" id="KW-1003">Cell membrane</keyword>
<keyword evidence="4 6" id="KW-1133">Transmembrane helix</keyword>
<dbReference type="InterPro" id="IPR050545">
    <property type="entry name" value="Mycobact_MmpL"/>
</dbReference>
<feature type="transmembrane region" description="Helical" evidence="6">
    <location>
        <begin position="116"/>
        <end position="136"/>
    </location>
</feature>
<accession>K1UHA5</accession>
<dbReference type="GO" id="GO:0005886">
    <property type="term" value="C:plasma membrane"/>
    <property type="evidence" value="ECO:0007669"/>
    <property type="project" value="UniProtKB-SubCell"/>
</dbReference>
<evidence type="ECO:0000256" key="5">
    <source>
        <dbReference type="ARBA" id="ARBA00023136"/>
    </source>
</evidence>
<feature type="transmembrane region" description="Helical" evidence="6">
    <location>
        <begin position="148"/>
        <end position="166"/>
    </location>
</feature>
<feature type="non-terminal residue" evidence="8">
    <location>
        <position position="1"/>
    </location>
</feature>
<name>K1UHA5_9ZZZZ</name>
<protein>
    <recommendedName>
        <fullName evidence="7">Membrane transport protein MMPL domain-containing protein</fullName>
    </recommendedName>
</protein>
<evidence type="ECO:0000256" key="4">
    <source>
        <dbReference type="ARBA" id="ARBA00022989"/>
    </source>
</evidence>
<evidence type="ECO:0000256" key="6">
    <source>
        <dbReference type="SAM" id="Phobius"/>
    </source>
</evidence>
<dbReference type="Gene3D" id="1.20.1640.10">
    <property type="entry name" value="Multidrug efflux transporter AcrB transmembrane domain"/>
    <property type="match status" value="1"/>
</dbReference>
<dbReference type="Pfam" id="PF03176">
    <property type="entry name" value="MMPL"/>
    <property type="match status" value="1"/>
</dbReference>
<reference evidence="8" key="1">
    <citation type="journal article" date="2013" name="Environ. Microbiol.">
        <title>Microbiota from the distal guts of lean and obese adolescents exhibit partial functional redundancy besides clear differences in community structure.</title>
        <authorList>
            <person name="Ferrer M."/>
            <person name="Ruiz A."/>
            <person name="Lanza F."/>
            <person name="Haange S.B."/>
            <person name="Oberbach A."/>
            <person name="Till H."/>
            <person name="Bargiela R."/>
            <person name="Campoy C."/>
            <person name="Segura M.T."/>
            <person name="Richter M."/>
            <person name="von Bergen M."/>
            <person name="Seifert J."/>
            <person name="Suarez A."/>
        </authorList>
    </citation>
    <scope>NUCLEOTIDE SEQUENCE</scope>
</reference>
<dbReference type="AlphaFoldDB" id="K1UHA5"/>
<organism evidence="8">
    <name type="scientific">human gut metagenome</name>
    <dbReference type="NCBI Taxonomy" id="408170"/>
    <lineage>
        <taxon>unclassified sequences</taxon>
        <taxon>metagenomes</taxon>
        <taxon>organismal metagenomes</taxon>
    </lineage>
</organism>
<dbReference type="PANTHER" id="PTHR33406:SF13">
    <property type="entry name" value="MEMBRANE PROTEIN YDFJ"/>
    <property type="match status" value="1"/>
</dbReference>
<evidence type="ECO:0000259" key="7">
    <source>
        <dbReference type="Pfam" id="PF03176"/>
    </source>
</evidence>
<evidence type="ECO:0000256" key="1">
    <source>
        <dbReference type="ARBA" id="ARBA00004651"/>
    </source>
</evidence>
<dbReference type="EMBL" id="AJWZ01002470">
    <property type="protein sequence ID" value="EKC70871.1"/>
    <property type="molecule type" value="Genomic_DNA"/>
</dbReference>
<evidence type="ECO:0000313" key="8">
    <source>
        <dbReference type="EMBL" id="EKC70871.1"/>
    </source>
</evidence>
<dbReference type="PANTHER" id="PTHR33406">
    <property type="entry name" value="MEMBRANE PROTEIN MJ1562-RELATED"/>
    <property type="match status" value="1"/>
</dbReference>
<keyword evidence="5 6" id="KW-0472">Membrane</keyword>
<comment type="subcellular location">
    <subcellularLocation>
        <location evidence="1">Cell membrane</location>
        <topology evidence="1">Multi-pass membrane protein</topology>
    </subcellularLocation>
</comment>
<gene>
    <name evidence="8" type="ORF">OBE_03672</name>
</gene>
<comment type="caution">
    <text evidence="8">The sequence shown here is derived from an EMBL/GenBank/DDBJ whole genome shotgun (WGS) entry which is preliminary data.</text>
</comment>
<dbReference type="InterPro" id="IPR004869">
    <property type="entry name" value="MMPL_dom"/>
</dbReference>
<keyword evidence="3 6" id="KW-0812">Transmembrane</keyword>
<sequence length="167" mass="18029">YKEKLGKIKGVEEVTWLDDVNYLDMPIDMLSKDTRDLYYKDNTALYTVTIGEDSINSAVPEIRKVIGDDNAMTGSAVSTAEATSSTVSEIKKIAVIAVLIVLLVLCLTTSSWLEPFIVLLGIGVAVLINAGTNLMFGEVSFVTNAAGSILQLAVSLDYSVFLIHSFS</sequence>
<feature type="transmembrane region" description="Helical" evidence="6">
    <location>
        <begin position="93"/>
        <end position="110"/>
    </location>
</feature>
<feature type="domain" description="Membrane transport protein MMPL" evidence="7">
    <location>
        <begin position="53"/>
        <end position="163"/>
    </location>
</feature>
<evidence type="ECO:0000256" key="3">
    <source>
        <dbReference type="ARBA" id="ARBA00022692"/>
    </source>
</evidence>
<evidence type="ECO:0000256" key="2">
    <source>
        <dbReference type="ARBA" id="ARBA00022475"/>
    </source>
</evidence>